<comment type="caution">
    <text evidence="1">The sequence shown here is derived from an EMBL/GenBank/DDBJ whole genome shotgun (WGS) entry which is preliminary data.</text>
</comment>
<reference evidence="2" key="1">
    <citation type="journal article" date="2022" name="Mol. Ecol. Resour.">
        <title>The genomes of chicory, endive, great burdock and yacon provide insights into Asteraceae palaeo-polyploidization history and plant inulin production.</title>
        <authorList>
            <person name="Fan W."/>
            <person name="Wang S."/>
            <person name="Wang H."/>
            <person name="Wang A."/>
            <person name="Jiang F."/>
            <person name="Liu H."/>
            <person name="Zhao H."/>
            <person name="Xu D."/>
            <person name="Zhang Y."/>
        </authorList>
    </citation>
    <scope>NUCLEOTIDE SEQUENCE [LARGE SCALE GENOMIC DNA]</scope>
    <source>
        <strain evidence="2">cv. Yunnan</strain>
    </source>
</reference>
<keyword evidence="2" id="KW-1185">Reference proteome</keyword>
<protein>
    <submittedName>
        <fullName evidence="1">Uncharacterized protein</fullName>
    </submittedName>
</protein>
<gene>
    <name evidence="1" type="ORF">L1987_23484</name>
</gene>
<sequence>MANGGVQTKHSRRGRWRWLEQAGRIPQLGILASCLFRETPKGPTRPDPCCLLFSRLDLQGYDTPSPGQTRSTKVNCCQHESMGSYTQTECSERCYLTLTRLE</sequence>
<dbReference type="EMBL" id="CM042025">
    <property type="protein sequence ID" value="KAI3807554.1"/>
    <property type="molecule type" value="Genomic_DNA"/>
</dbReference>
<accession>A0ACB9IHT0</accession>
<dbReference type="Proteomes" id="UP001056120">
    <property type="component" value="Linkage Group LG08"/>
</dbReference>
<evidence type="ECO:0000313" key="1">
    <source>
        <dbReference type="EMBL" id="KAI3807554.1"/>
    </source>
</evidence>
<evidence type="ECO:0000313" key="2">
    <source>
        <dbReference type="Proteomes" id="UP001056120"/>
    </source>
</evidence>
<organism evidence="1 2">
    <name type="scientific">Smallanthus sonchifolius</name>
    <dbReference type="NCBI Taxonomy" id="185202"/>
    <lineage>
        <taxon>Eukaryota</taxon>
        <taxon>Viridiplantae</taxon>
        <taxon>Streptophyta</taxon>
        <taxon>Embryophyta</taxon>
        <taxon>Tracheophyta</taxon>
        <taxon>Spermatophyta</taxon>
        <taxon>Magnoliopsida</taxon>
        <taxon>eudicotyledons</taxon>
        <taxon>Gunneridae</taxon>
        <taxon>Pentapetalae</taxon>
        <taxon>asterids</taxon>
        <taxon>campanulids</taxon>
        <taxon>Asterales</taxon>
        <taxon>Asteraceae</taxon>
        <taxon>Asteroideae</taxon>
        <taxon>Heliantheae alliance</taxon>
        <taxon>Millerieae</taxon>
        <taxon>Smallanthus</taxon>
    </lineage>
</organism>
<name>A0ACB9IHT0_9ASTR</name>
<proteinExistence type="predicted"/>
<reference evidence="1 2" key="2">
    <citation type="journal article" date="2022" name="Mol. Ecol. Resour.">
        <title>The genomes of chicory, endive, great burdock and yacon provide insights into Asteraceae paleo-polyploidization history and plant inulin production.</title>
        <authorList>
            <person name="Fan W."/>
            <person name="Wang S."/>
            <person name="Wang H."/>
            <person name="Wang A."/>
            <person name="Jiang F."/>
            <person name="Liu H."/>
            <person name="Zhao H."/>
            <person name="Xu D."/>
            <person name="Zhang Y."/>
        </authorList>
    </citation>
    <scope>NUCLEOTIDE SEQUENCE [LARGE SCALE GENOMIC DNA]</scope>
    <source>
        <strain evidence="2">cv. Yunnan</strain>
        <tissue evidence="1">Leaves</tissue>
    </source>
</reference>